<accession>A0A4Y3KA21</accession>
<evidence type="ECO:0000313" key="2">
    <source>
        <dbReference type="EMBL" id="GEA80264.1"/>
    </source>
</evidence>
<name>A0A4Y3KA21_CELUD</name>
<feature type="compositionally biased region" description="Basic and acidic residues" evidence="1">
    <location>
        <begin position="49"/>
        <end position="62"/>
    </location>
</feature>
<sequence>MIAPIDVPTTTWGTIPRSNSARSIPTCTAPRTPPPPSTNPTLMQPIVADHPRPRDPSPRVVRDPALPPGMRLLSRSNRGVGAGTDDETVVAPGSTCQSRRNDGVGGVGGGAAVGAVRMGG</sequence>
<reference evidence="2 3" key="1">
    <citation type="submission" date="2019-06" db="EMBL/GenBank/DDBJ databases">
        <title>Whole genome shotgun sequence of Cellulomonas uda NBRC 3747.</title>
        <authorList>
            <person name="Hosoyama A."/>
            <person name="Uohara A."/>
            <person name="Ohji S."/>
            <person name="Ichikawa N."/>
        </authorList>
    </citation>
    <scope>NUCLEOTIDE SEQUENCE [LARGE SCALE GENOMIC DNA]</scope>
    <source>
        <strain evidence="2 3">NBRC 3747</strain>
    </source>
</reference>
<feature type="compositionally biased region" description="Polar residues" evidence="1">
    <location>
        <begin position="8"/>
        <end position="23"/>
    </location>
</feature>
<dbReference type="Proteomes" id="UP000315842">
    <property type="component" value="Unassembled WGS sequence"/>
</dbReference>
<gene>
    <name evidence="2" type="ORF">CUD01_07080</name>
</gene>
<dbReference type="AlphaFoldDB" id="A0A4Y3KA21"/>
<evidence type="ECO:0000313" key="3">
    <source>
        <dbReference type="Proteomes" id="UP000315842"/>
    </source>
</evidence>
<proteinExistence type="predicted"/>
<feature type="region of interest" description="Disordered" evidence="1">
    <location>
        <begin position="1"/>
        <end position="107"/>
    </location>
</feature>
<dbReference type="EMBL" id="BJLP01000008">
    <property type="protein sequence ID" value="GEA80264.1"/>
    <property type="molecule type" value="Genomic_DNA"/>
</dbReference>
<organism evidence="2 3">
    <name type="scientific">Cellulomonas uda</name>
    <dbReference type="NCBI Taxonomy" id="1714"/>
    <lineage>
        <taxon>Bacteria</taxon>
        <taxon>Bacillati</taxon>
        <taxon>Actinomycetota</taxon>
        <taxon>Actinomycetes</taxon>
        <taxon>Micrococcales</taxon>
        <taxon>Cellulomonadaceae</taxon>
        <taxon>Cellulomonas</taxon>
    </lineage>
</organism>
<comment type="caution">
    <text evidence="2">The sequence shown here is derived from an EMBL/GenBank/DDBJ whole genome shotgun (WGS) entry which is preliminary data.</text>
</comment>
<keyword evidence="3" id="KW-1185">Reference proteome</keyword>
<evidence type="ECO:0000256" key="1">
    <source>
        <dbReference type="SAM" id="MobiDB-lite"/>
    </source>
</evidence>
<protein>
    <submittedName>
        <fullName evidence="2">Uncharacterized protein</fullName>
    </submittedName>
</protein>